<dbReference type="AlphaFoldDB" id="A0A1G7PEA6"/>
<dbReference type="InterPro" id="IPR002509">
    <property type="entry name" value="NODB_dom"/>
</dbReference>
<dbReference type="SUPFAM" id="SSF88713">
    <property type="entry name" value="Glycoside hydrolase/deacetylase"/>
    <property type="match status" value="1"/>
</dbReference>
<reference evidence="3" key="1">
    <citation type="submission" date="2016-10" db="EMBL/GenBank/DDBJ databases">
        <authorList>
            <person name="Varghese N."/>
            <person name="Submissions S."/>
        </authorList>
    </citation>
    <scope>NUCLEOTIDE SEQUENCE [LARGE SCALE GENOMIC DNA]</scope>
    <source>
        <strain evidence="3">DSM 23256</strain>
    </source>
</reference>
<dbReference type="Gene3D" id="3.20.20.370">
    <property type="entry name" value="Glycoside hydrolase/deacetylase"/>
    <property type="match status" value="1"/>
</dbReference>
<dbReference type="EMBL" id="FNBU01000036">
    <property type="protein sequence ID" value="SDF84613.1"/>
    <property type="molecule type" value="Genomic_DNA"/>
</dbReference>
<gene>
    <name evidence="2" type="ORF">SAMN05660235_02932</name>
</gene>
<evidence type="ECO:0000313" key="3">
    <source>
        <dbReference type="Proteomes" id="UP000243333"/>
    </source>
</evidence>
<accession>A0A1G7PEA6</accession>
<dbReference type="Pfam" id="PF01522">
    <property type="entry name" value="Polysacc_deac_1"/>
    <property type="match status" value="1"/>
</dbReference>
<evidence type="ECO:0000313" key="2">
    <source>
        <dbReference type="EMBL" id="SDF84613.1"/>
    </source>
</evidence>
<protein>
    <submittedName>
        <fullName evidence="2">Peptidoglycan/xylan/chitin deacetylase, PgdA/CDA1 family</fullName>
    </submittedName>
</protein>
<dbReference type="Proteomes" id="UP000243333">
    <property type="component" value="Unassembled WGS sequence"/>
</dbReference>
<feature type="domain" description="NodB homology" evidence="1">
    <location>
        <begin position="42"/>
        <end position="220"/>
    </location>
</feature>
<dbReference type="STRING" id="1123285.SAMN05660235_02932"/>
<name>A0A1G7PEA6_9FIRM</name>
<dbReference type="GO" id="GO:0016810">
    <property type="term" value="F:hydrolase activity, acting on carbon-nitrogen (but not peptide) bonds"/>
    <property type="evidence" value="ECO:0007669"/>
    <property type="project" value="InterPro"/>
</dbReference>
<dbReference type="PROSITE" id="PS51677">
    <property type="entry name" value="NODB"/>
    <property type="match status" value="1"/>
</dbReference>
<dbReference type="PANTHER" id="PTHR10587">
    <property type="entry name" value="GLYCOSYL TRANSFERASE-RELATED"/>
    <property type="match status" value="1"/>
</dbReference>
<dbReference type="CDD" id="cd10917">
    <property type="entry name" value="CE4_NodB_like_6s_7s"/>
    <property type="match status" value="1"/>
</dbReference>
<dbReference type="GO" id="GO:0005975">
    <property type="term" value="P:carbohydrate metabolic process"/>
    <property type="evidence" value="ECO:0007669"/>
    <property type="project" value="InterPro"/>
</dbReference>
<dbReference type="RefSeq" id="WP_093692123.1">
    <property type="nucleotide sequence ID" value="NZ_FNBU01000036.1"/>
</dbReference>
<organism evidence="2 3">
    <name type="scientific">Sporolituus thermophilus DSM 23256</name>
    <dbReference type="NCBI Taxonomy" id="1123285"/>
    <lineage>
        <taxon>Bacteria</taxon>
        <taxon>Bacillati</taxon>
        <taxon>Bacillota</taxon>
        <taxon>Negativicutes</taxon>
        <taxon>Selenomonadales</taxon>
        <taxon>Sporomusaceae</taxon>
        <taxon>Sporolituus</taxon>
    </lineage>
</organism>
<dbReference type="OrthoDB" id="9812065at2"/>
<keyword evidence="3" id="KW-1185">Reference proteome</keyword>
<sequence>MRFTRSLLWSFLVIAGIVSMVMAHEAFLDTAKVIKKVPTTHKVAALTFDDGPDPHTTLRLLAVLKAKQVKATFFVLGSQAENYRGLLAEIVANGHEVASHGYTHRFLNKLSHGEFAEEIDKAEKAIGAAAPKPTLIRPPGGGYNDRLVAELKQRGYTTVLWSIDPRDWSGRSANQIIDAVTRKIEPGSIVLLHEGACANFTPEAVAGIIDRLRERGYTLITVSELLQYYEIRH</sequence>
<proteinExistence type="predicted"/>
<dbReference type="InterPro" id="IPR011330">
    <property type="entry name" value="Glyco_hydro/deAcase_b/a-brl"/>
</dbReference>
<evidence type="ECO:0000259" key="1">
    <source>
        <dbReference type="PROSITE" id="PS51677"/>
    </source>
</evidence>
<dbReference type="InterPro" id="IPR050248">
    <property type="entry name" value="Polysacc_deacetylase_ArnD"/>
</dbReference>